<accession>A0A9W5IQB1</accession>
<name>A0A9W5IQB1_NEISU</name>
<gene>
    <name evidence="1" type="ORF">NEISUBOT_04828</name>
</gene>
<dbReference type="Proteomes" id="UP000004621">
    <property type="component" value="Unassembled WGS sequence"/>
</dbReference>
<sequence length="44" mass="4527">MPSGGVEFQTTLHLTVDMQGEAVGGGGMGVRLPLYCSSAALSDW</sequence>
<dbReference type="EMBL" id="ACEO02000008">
    <property type="protein sequence ID" value="EFC51837.1"/>
    <property type="molecule type" value="Genomic_DNA"/>
</dbReference>
<proteinExistence type="predicted"/>
<protein>
    <submittedName>
        <fullName evidence="1">Uncharacterized protein</fullName>
    </submittedName>
</protein>
<reference evidence="1 2" key="1">
    <citation type="submission" date="2010-01" db="EMBL/GenBank/DDBJ databases">
        <authorList>
            <person name="Weinstock G."/>
            <person name="Sodergren E."/>
            <person name="Clifton S."/>
            <person name="Fulton L."/>
            <person name="Fulton B."/>
            <person name="Courtney L."/>
            <person name="Fronick C."/>
            <person name="Harrison M."/>
            <person name="Strong C."/>
            <person name="Farmer C."/>
            <person name="Delahaunty K."/>
            <person name="Markovic C."/>
            <person name="Hall O."/>
            <person name="Minx P."/>
            <person name="Tomlinson C."/>
            <person name="Mitreva M."/>
            <person name="Nelson J."/>
            <person name="Hou S."/>
            <person name="Wollam A."/>
            <person name="Pepin K.H."/>
            <person name="Johnson M."/>
            <person name="Bhonagiri V."/>
            <person name="Nash W.E."/>
            <person name="Warren W."/>
            <person name="Chinwalla A."/>
            <person name="Mardis E.R."/>
            <person name="Wilson R.K."/>
        </authorList>
    </citation>
    <scope>NUCLEOTIDE SEQUENCE [LARGE SCALE GENOMIC DNA]</scope>
    <source>
        <strain evidence="1 2">NJ9703</strain>
    </source>
</reference>
<organism evidence="1 2">
    <name type="scientific">Neisseria subflava NJ9703</name>
    <dbReference type="NCBI Taxonomy" id="546268"/>
    <lineage>
        <taxon>Bacteria</taxon>
        <taxon>Pseudomonadati</taxon>
        <taxon>Pseudomonadota</taxon>
        <taxon>Betaproteobacteria</taxon>
        <taxon>Neisseriales</taxon>
        <taxon>Neisseriaceae</taxon>
        <taxon>Neisseria</taxon>
    </lineage>
</organism>
<dbReference type="AlphaFoldDB" id="A0A9W5IQB1"/>
<comment type="caution">
    <text evidence="1">The sequence shown here is derived from an EMBL/GenBank/DDBJ whole genome shotgun (WGS) entry which is preliminary data.</text>
</comment>
<evidence type="ECO:0000313" key="2">
    <source>
        <dbReference type="Proteomes" id="UP000004621"/>
    </source>
</evidence>
<evidence type="ECO:0000313" key="1">
    <source>
        <dbReference type="EMBL" id="EFC51837.1"/>
    </source>
</evidence>